<dbReference type="InterPro" id="IPR050388">
    <property type="entry name" value="ABC_Ni/Peptide_Import"/>
</dbReference>
<dbReference type="InterPro" id="IPR017871">
    <property type="entry name" value="ABC_transporter-like_CS"/>
</dbReference>
<dbReference type="EMBL" id="QNRK01000007">
    <property type="protein sequence ID" value="RBP15771.1"/>
    <property type="molecule type" value="Genomic_DNA"/>
</dbReference>
<dbReference type="GO" id="GO:0016887">
    <property type="term" value="F:ATP hydrolysis activity"/>
    <property type="evidence" value="ECO:0007669"/>
    <property type="project" value="InterPro"/>
</dbReference>
<sequence length="325" mass="34442">MTLLAVEDLTVDLPAADRAVRLVDGATFRLRAGESLGVVGESGSGKTMTALALMGLQPPLARVGGSIRFEGRELVGLDEDAMRRIRGDRIAMIFQEPMTALNPLVRVGAQVAEPLVLHRGMSRRAAGAEAARLLAHVRLADPERAARAYPFELSGGERQRAMIAMAIGCSPRLVIADEPTTALDVTVQARILALLDGLRAESGMALILVSHDLAVVAGHCDRVAVMYGGLILESGPTDVVLRRSRNPYTRALLEARPEPGAPRGARLKTIPGSPPHHRDVGPGCPFAGRCALTLDVCRSARPPAIAFAAGHVSRCFRAAELEDAA</sequence>
<keyword evidence="5" id="KW-0547">Nucleotide-binding</keyword>
<dbReference type="GO" id="GO:0005524">
    <property type="term" value="F:ATP binding"/>
    <property type="evidence" value="ECO:0007669"/>
    <property type="project" value="UniProtKB-KW"/>
</dbReference>
<evidence type="ECO:0000313" key="9">
    <source>
        <dbReference type="EMBL" id="RBP15771.1"/>
    </source>
</evidence>
<keyword evidence="3" id="KW-0813">Transport</keyword>
<dbReference type="RefSeq" id="WP_113888602.1">
    <property type="nucleotide sequence ID" value="NZ_QNRK01000007.1"/>
</dbReference>
<dbReference type="GO" id="GO:0005886">
    <property type="term" value="C:plasma membrane"/>
    <property type="evidence" value="ECO:0007669"/>
    <property type="project" value="UniProtKB-SubCell"/>
</dbReference>
<evidence type="ECO:0000256" key="2">
    <source>
        <dbReference type="ARBA" id="ARBA00005417"/>
    </source>
</evidence>
<evidence type="ECO:0000256" key="3">
    <source>
        <dbReference type="ARBA" id="ARBA00022448"/>
    </source>
</evidence>
<dbReference type="Pfam" id="PF00005">
    <property type="entry name" value="ABC_tran"/>
    <property type="match status" value="1"/>
</dbReference>
<dbReference type="AlphaFoldDB" id="A0A366FMH5"/>
<keyword evidence="10" id="KW-1185">Reference proteome</keyword>
<dbReference type="SMART" id="SM00382">
    <property type="entry name" value="AAA"/>
    <property type="match status" value="1"/>
</dbReference>
<dbReference type="InterPro" id="IPR003593">
    <property type="entry name" value="AAA+_ATPase"/>
</dbReference>
<evidence type="ECO:0000313" key="10">
    <source>
        <dbReference type="Proteomes" id="UP000253529"/>
    </source>
</evidence>
<dbReference type="InterPro" id="IPR027417">
    <property type="entry name" value="P-loop_NTPase"/>
</dbReference>
<dbReference type="PROSITE" id="PS00211">
    <property type="entry name" value="ABC_TRANSPORTER_1"/>
    <property type="match status" value="1"/>
</dbReference>
<dbReference type="NCBIfam" id="TIGR01727">
    <property type="entry name" value="oligo_HPY"/>
    <property type="match status" value="1"/>
</dbReference>
<proteinExistence type="inferred from homology"/>
<gene>
    <name evidence="9" type="ORF">DFR50_10741</name>
</gene>
<dbReference type="PANTHER" id="PTHR43297">
    <property type="entry name" value="OLIGOPEPTIDE TRANSPORT ATP-BINDING PROTEIN APPD"/>
    <property type="match status" value="1"/>
</dbReference>
<comment type="caution">
    <text evidence="9">The sequence shown here is derived from an EMBL/GenBank/DDBJ whole genome shotgun (WGS) entry which is preliminary data.</text>
</comment>
<dbReference type="SUPFAM" id="SSF52540">
    <property type="entry name" value="P-loop containing nucleoside triphosphate hydrolases"/>
    <property type="match status" value="1"/>
</dbReference>
<protein>
    <submittedName>
        <fullName evidence="9">Peptide/nickel transport system ATP-binding protein</fullName>
    </submittedName>
</protein>
<organism evidence="9 10">
    <name type="scientific">Roseiarcus fermentans</name>
    <dbReference type="NCBI Taxonomy" id="1473586"/>
    <lineage>
        <taxon>Bacteria</taxon>
        <taxon>Pseudomonadati</taxon>
        <taxon>Pseudomonadota</taxon>
        <taxon>Alphaproteobacteria</taxon>
        <taxon>Hyphomicrobiales</taxon>
        <taxon>Roseiarcaceae</taxon>
        <taxon>Roseiarcus</taxon>
    </lineage>
</organism>
<evidence type="ECO:0000256" key="6">
    <source>
        <dbReference type="ARBA" id="ARBA00022840"/>
    </source>
</evidence>
<dbReference type="Proteomes" id="UP000253529">
    <property type="component" value="Unassembled WGS sequence"/>
</dbReference>
<dbReference type="FunFam" id="3.40.50.300:FF:000016">
    <property type="entry name" value="Oligopeptide ABC transporter ATP-binding component"/>
    <property type="match status" value="1"/>
</dbReference>
<evidence type="ECO:0000256" key="7">
    <source>
        <dbReference type="ARBA" id="ARBA00023136"/>
    </source>
</evidence>
<dbReference type="GO" id="GO:0055085">
    <property type="term" value="P:transmembrane transport"/>
    <property type="evidence" value="ECO:0007669"/>
    <property type="project" value="UniProtKB-ARBA"/>
</dbReference>
<keyword evidence="6 9" id="KW-0067">ATP-binding</keyword>
<dbReference type="GO" id="GO:0015833">
    <property type="term" value="P:peptide transport"/>
    <property type="evidence" value="ECO:0007669"/>
    <property type="project" value="InterPro"/>
</dbReference>
<comment type="subcellular location">
    <subcellularLocation>
        <location evidence="1">Cell inner membrane</location>
        <topology evidence="1">Peripheral membrane protein</topology>
    </subcellularLocation>
</comment>
<evidence type="ECO:0000259" key="8">
    <source>
        <dbReference type="PROSITE" id="PS50893"/>
    </source>
</evidence>
<evidence type="ECO:0000256" key="5">
    <source>
        <dbReference type="ARBA" id="ARBA00022741"/>
    </source>
</evidence>
<dbReference type="Gene3D" id="3.40.50.300">
    <property type="entry name" value="P-loop containing nucleotide triphosphate hydrolases"/>
    <property type="match status" value="1"/>
</dbReference>
<name>A0A366FMH5_9HYPH</name>
<dbReference type="InterPro" id="IPR003439">
    <property type="entry name" value="ABC_transporter-like_ATP-bd"/>
</dbReference>
<feature type="domain" description="ABC transporter" evidence="8">
    <location>
        <begin position="4"/>
        <end position="253"/>
    </location>
</feature>
<keyword evidence="4" id="KW-1003">Cell membrane</keyword>
<accession>A0A366FMH5</accession>
<evidence type="ECO:0000256" key="1">
    <source>
        <dbReference type="ARBA" id="ARBA00004417"/>
    </source>
</evidence>
<dbReference type="PROSITE" id="PS50893">
    <property type="entry name" value="ABC_TRANSPORTER_2"/>
    <property type="match status" value="1"/>
</dbReference>
<evidence type="ECO:0000256" key="4">
    <source>
        <dbReference type="ARBA" id="ARBA00022475"/>
    </source>
</evidence>
<dbReference type="PANTHER" id="PTHR43297:SF2">
    <property type="entry name" value="DIPEPTIDE TRANSPORT ATP-BINDING PROTEIN DPPD"/>
    <property type="match status" value="1"/>
</dbReference>
<comment type="similarity">
    <text evidence="2">Belongs to the ABC transporter superfamily.</text>
</comment>
<keyword evidence="7" id="KW-0472">Membrane</keyword>
<reference evidence="9 10" key="1">
    <citation type="submission" date="2018-06" db="EMBL/GenBank/DDBJ databases">
        <title>Genomic Encyclopedia of Type Strains, Phase IV (KMG-IV): sequencing the most valuable type-strain genomes for metagenomic binning, comparative biology and taxonomic classification.</title>
        <authorList>
            <person name="Goeker M."/>
        </authorList>
    </citation>
    <scope>NUCLEOTIDE SEQUENCE [LARGE SCALE GENOMIC DNA]</scope>
    <source>
        <strain evidence="9 10">DSM 24875</strain>
    </source>
</reference>
<dbReference type="OrthoDB" id="9815712at2"/>
<dbReference type="InterPro" id="IPR013563">
    <property type="entry name" value="Oligopep_ABC_C"/>
</dbReference>
<dbReference type="CDD" id="cd03257">
    <property type="entry name" value="ABC_NikE_OppD_transporters"/>
    <property type="match status" value="1"/>
</dbReference>
<dbReference type="Pfam" id="PF08352">
    <property type="entry name" value="oligo_HPY"/>
    <property type="match status" value="1"/>
</dbReference>